<name>A0A5Q0UHA3_9ARCH</name>
<protein>
    <recommendedName>
        <fullName evidence="3">CopG family transcriptional regulator</fullName>
    </recommendedName>
</protein>
<evidence type="ECO:0000313" key="1">
    <source>
        <dbReference type="EMBL" id="QGA81052.1"/>
    </source>
</evidence>
<gene>
    <name evidence="1" type="ORF">LC1Nh_1186</name>
</gene>
<dbReference type="KEGG" id="ncon:LC1Nh_1186"/>
<organism evidence="1 2">
    <name type="scientific">Candidatus Nanohalobium constans</name>
    <dbReference type="NCBI Taxonomy" id="2565781"/>
    <lineage>
        <taxon>Archaea</taxon>
        <taxon>Candidatus Nanohalarchaeota</taxon>
        <taxon>Candidatus Nanohalobia</taxon>
        <taxon>Candidatus Nanohalobiales</taxon>
        <taxon>Candidatus Nanohalobiaceae</taxon>
        <taxon>Candidatus Nanohalobium</taxon>
    </lineage>
</organism>
<proteinExistence type="predicted"/>
<dbReference type="AlphaFoldDB" id="A0A5Q0UHA3"/>
<dbReference type="Proteomes" id="UP000377803">
    <property type="component" value="Chromosome"/>
</dbReference>
<accession>A0A5Q0UHA3</accession>
<evidence type="ECO:0008006" key="3">
    <source>
        <dbReference type="Google" id="ProtNLM"/>
    </source>
</evidence>
<sequence>MPRKTISLPEDLAEFVDENHINLSRFVQDKLRELADSENQQEELDDDQAKEIADKLRQLGYLE</sequence>
<keyword evidence="2" id="KW-1185">Reference proteome</keyword>
<evidence type="ECO:0000313" key="2">
    <source>
        <dbReference type="Proteomes" id="UP000377803"/>
    </source>
</evidence>
<dbReference type="EMBL" id="CP040089">
    <property type="protein sequence ID" value="QGA81052.1"/>
    <property type="molecule type" value="Genomic_DNA"/>
</dbReference>
<reference evidence="2" key="1">
    <citation type="submission" date="2019-05" db="EMBL/GenBank/DDBJ databases">
        <title>Candidatus Nanohalobium constans, a novel model system to study the DPANN nano-sized archaea: genomic and physiological characterization of a nanoarchaeon co-cultured with its chitinotrophic host.</title>
        <authorList>
            <person name="La Cono V."/>
            <person name="Arcadi E."/>
            <person name="Crisafi F."/>
            <person name="Denaro R."/>
            <person name="La Spada G."/>
            <person name="Messina E."/>
            <person name="Smedile F."/>
            <person name="Toshchakov S.V."/>
            <person name="Shevchenko M.A."/>
            <person name="Golyshin P.N."/>
            <person name="Golyshina O.V."/>
            <person name="Ferrer M."/>
            <person name="Rohde M."/>
            <person name="Mushegian A."/>
            <person name="Sorokin D.Y."/>
            <person name="Giuliano L."/>
            <person name="Yakimov M.M."/>
        </authorList>
    </citation>
    <scope>NUCLEOTIDE SEQUENCE [LARGE SCALE GENOMIC DNA]</scope>
    <source>
        <strain evidence="2">LC1Nh</strain>
    </source>
</reference>